<keyword evidence="2" id="KW-0472">Membrane</keyword>
<organism evidence="3 4">
    <name type="scientific">Erythranthe guttata</name>
    <name type="common">Yellow monkey flower</name>
    <name type="synonym">Mimulus guttatus</name>
    <dbReference type="NCBI Taxonomy" id="4155"/>
    <lineage>
        <taxon>Eukaryota</taxon>
        <taxon>Viridiplantae</taxon>
        <taxon>Streptophyta</taxon>
        <taxon>Embryophyta</taxon>
        <taxon>Tracheophyta</taxon>
        <taxon>Spermatophyta</taxon>
        <taxon>Magnoliopsida</taxon>
        <taxon>eudicotyledons</taxon>
        <taxon>Gunneridae</taxon>
        <taxon>Pentapetalae</taxon>
        <taxon>asterids</taxon>
        <taxon>lamiids</taxon>
        <taxon>Lamiales</taxon>
        <taxon>Phrymaceae</taxon>
        <taxon>Erythranthe</taxon>
    </lineage>
</organism>
<dbReference type="PANTHER" id="PTHR31549">
    <property type="entry name" value="PROTEIN, PUTATIVE (DUF247)-RELATED-RELATED"/>
    <property type="match status" value="1"/>
</dbReference>
<dbReference type="PANTHER" id="PTHR31549:SF88">
    <property type="entry name" value="DUF4220 DOMAIN-CONTAINING PROTEIN"/>
    <property type="match status" value="1"/>
</dbReference>
<dbReference type="Pfam" id="PF03140">
    <property type="entry name" value="DUF247"/>
    <property type="match status" value="1"/>
</dbReference>
<keyword evidence="2" id="KW-0812">Transmembrane</keyword>
<feature type="transmembrane region" description="Helical" evidence="2">
    <location>
        <begin position="422"/>
        <end position="446"/>
    </location>
</feature>
<feature type="non-terminal residue" evidence="3">
    <location>
        <position position="1"/>
    </location>
</feature>
<dbReference type="eggNOG" id="ENOG502SNJT">
    <property type="taxonomic scope" value="Eukaryota"/>
</dbReference>
<name>A0A022RUJ9_ERYGU</name>
<keyword evidence="2" id="KW-1133">Transmembrane helix</keyword>
<dbReference type="Proteomes" id="UP000030748">
    <property type="component" value="Unassembled WGS sequence"/>
</dbReference>
<protein>
    <submittedName>
        <fullName evidence="3">Uncharacterized protein</fullName>
    </submittedName>
</protein>
<accession>A0A022RUJ9</accession>
<reference evidence="3 4" key="1">
    <citation type="journal article" date="2013" name="Proc. Natl. Acad. Sci. U.S.A.">
        <title>Fine-scale variation in meiotic recombination in Mimulus inferred from population shotgun sequencing.</title>
        <authorList>
            <person name="Hellsten U."/>
            <person name="Wright K.M."/>
            <person name="Jenkins J."/>
            <person name="Shu S."/>
            <person name="Yuan Y."/>
            <person name="Wessler S.R."/>
            <person name="Schmutz J."/>
            <person name="Willis J.H."/>
            <person name="Rokhsar D.S."/>
        </authorList>
    </citation>
    <scope>NUCLEOTIDE SEQUENCE [LARGE SCALE GENOMIC DNA]</scope>
    <source>
        <strain evidence="4">cv. DUN x IM62</strain>
    </source>
</reference>
<evidence type="ECO:0000256" key="1">
    <source>
        <dbReference type="SAM" id="MobiDB-lite"/>
    </source>
</evidence>
<feature type="region of interest" description="Disordered" evidence="1">
    <location>
        <begin position="1"/>
        <end position="49"/>
    </location>
</feature>
<feature type="transmembrane region" description="Helical" evidence="2">
    <location>
        <begin position="120"/>
        <end position="141"/>
    </location>
</feature>
<dbReference type="InterPro" id="IPR004158">
    <property type="entry name" value="DUF247_pln"/>
</dbReference>
<proteinExistence type="predicted"/>
<dbReference type="STRING" id="4155.A0A022RUJ9"/>
<evidence type="ECO:0000313" key="4">
    <source>
        <dbReference type="Proteomes" id="UP000030748"/>
    </source>
</evidence>
<sequence length="460" mass="52048">FRRRREAPPQLHPSPLVQLATAPENLPPKILKKSNDDNGSPPTFESLPRFGPLYGEDEKIFASMKKDAWKLVREKSGAADSFVIKETYFSAMGRVEQDARNSYDDPSVDLMTGSRFRKMMIVDGCFFLHLALLLLGAADHLGYPVGHGVFGRGRSKGDVKHWIKAMTFVGNQIPIVVLKELMKQTFFQRVVTSQRKWDEPNGIFRRALYEFLIFQAPSPKSGRRITIDLLHNLQGLVLGSGPKPDQTDEDIDLESDITTTVVVNIDDDGGQGFLSATHMERVGIRLKKQTRGGTKGIKFTTNIFGASLYLPGFAVDDDTDLVFRSLIEYEKRHVSSSSSSNRPLEVMSYLRLMKDLVRSPEDIRLLEKRGIVTTCDLRHKEKLLRILGWKLHGNCITPELDTVRLLTRHYSSPAVWGNLKNFLGIVISFFVSFALMFGLTSLQTFYAAYEHYHKNSTDHH</sequence>
<evidence type="ECO:0000256" key="2">
    <source>
        <dbReference type="SAM" id="Phobius"/>
    </source>
</evidence>
<dbReference type="EMBL" id="KI630234">
    <property type="protein sequence ID" value="EYU43749.1"/>
    <property type="molecule type" value="Genomic_DNA"/>
</dbReference>
<keyword evidence="4" id="KW-1185">Reference proteome</keyword>
<evidence type="ECO:0000313" key="3">
    <source>
        <dbReference type="EMBL" id="EYU43749.1"/>
    </source>
</evidence>
<dbReference type="AlphaFoldDB" id="A0A022RUJ9"/>
<gene>
    <name evidence="3" type="ORF">MIMGU_mgv1a019855mg</name>
</gene>